<dbReference type="PROSITE" id="PS50294">
    <property type="entry name" value="WD_REPEATS_REGION"/>
    <property type="match status" value="2"/>
</dbReference>
<dbReference type="GO" id="GO:0045717">
    <property type="term" value="P:negative regulation of fatty acid biosynthetic process"/>
    <property type="evidence" value="ECO:0007669"/>
    <property type="project" value="TreeGrafter"/>
</dbReference>
<evidence type="ECO:0000256" key="1">
    <source>
        <dbReference type="ARBA" id="ARBA00022574"/>
    </source>
</evidence>
<keyword evidence="1 3" id="KW-0853">WD repeat</keyword>
<feature type="repeat" description="WD" evidence="3">
    <location>
        <begin position="926"/>
        <end position="952"/>
    </location>
</feature>
<evidence type="ECO:0000313" key="6">
    <source>
        <dbReference type="Proteomes" id="UP000799538"/>
    </source>
</evidence>
<evidence type="ECO:0000256" key="3">
    <source>
        <dbReference type="PROSITE-ProRule" id="PRU00221"/>
    </source>
</evidence>
<reference evidence="6" key="1">
    <citation type="journal article" date="2020" name="Stud. Mycol.">
        <title>101 Dothideomycetes genomes: A test case for predicting lifestyles and emergence of pathogens.</title>
        <authorList>
            <person name="Haridas S."/>
            <person name="Albert R."/>
            <person name="Binder M."/>
            <person name="Bloem J."/>
            <person name="LaButti K."/>
            <person name="Salamov A."/>
            <person name="Andreopoulos B."/>
            <person name="Baker S."/>
            <person name="Barry K."/>
            <person name="Bills G."/>
            <person name="Bluhm B."/>
            <person name="Cannon C."/>
            <person name="Castanera R."/>
            <person name="Culley D."/>
            <person name="Daum C."/>
            <person name="Ezra D."/>
            <person name="Gonzalez J."/>
            <person name="Henrissat B."/>
            <person name="Kuo A."/>
            <person name="Liang C."/>
            <person name="Lipzen A."/>
            <person name="Lutzoni F."/>
            <person name="Magnuson J."/>
            <person name="Mondo S."/>
            <person name="Nolan M."/>
            <person name="Ohm R."/>
            <person name="Pangilinan J."/>
            <person name="Park H.-J."/>
            <person name="Ramirez L."/>
            <person name="Alfaro M."/>
            <person name="Sun H."/>
            <person name="Tritt A."/>
            <person name="Yoshinaga Y."/>
            <person name="Zwiers L.-H."/>
            <person name="Turgeon B."/>
            <person name="Goodwin S."/>
            <person name="Spatafora J."/>
            <person name="Crous P."/>
            <person name="Grigoriev I."/>
        </authorList>
    </citation>
    <scope>NUCLEOTIDE SEQUENCE [LARGE SCALE GENOMIC DNA]</scope>
    <source>
        <strain evidence="6">CECT 20119</strain>
    </source>
</reference>
<dbReference type="AlphaFoldDB" id="A0A6A6G6J5"/>
<dbReference type="Proteomes" id="UP000799538">
    <property type="component" value="Unassembled WGS sequence"/>
</dbReference>
<evidence type="ECO:0000256" key="2">
    <source>
        <dbReference type="ARBA" id="ARBA00022737"/>
    </source>
</evidence>
<evidence type="ECO:0000313" key="5">
    <source>
        <dbReference type="EMBL" id="KAF2221312.1"/>
    </source>
</evidence>
<keyword evidence="6" id="KW-1185">Reference proteome</keyword>
<dbReference type="EMBL" id="ML992510">
    <property type="protein sequence ID" value="KAF2221312.1"/>
    <property type="molecule type" value="Genomic_DNA"/>
</dbReference>
<evidence type="ECO:0000256" key="4">
    <source>
        <dbReference type="SAM" id="MobiDB-lite"/>
    </source>
</evidence>
<gene>
    <name evidence="5" type="ORF">BDZ85DRAFT_15344</name>
</gene>
<dbReference type="SMART" id="SM00320">
    <property type="entry name" value="WD40"/>
    <property type="match status" value="6"/>
</dbReference>
<dbReference type="SUPFAM" id="SSF50978">
    <property type="entry name" value="WD40 repeat-like"/>
    <property type="match status" value="1"/>
</dbReference>
<feature type="repeat" description="WD" evidence="3">
    <location>
        <begin position="191"/>
        <end position="225"/>
    </location>
</feature>
<dbReference type="Gene3D" id="2.130.10.10">
    <property type="entry name" value="YVTN repeat-like/Quinoprotein amine dehydrogenase"/>
    <property type="match status" value="3"/>
</dbReference>
<feature type="region of interest" description="Disordered" evidence="4">
    <location>
        <begin position="372"/>
        <end position="425"/>
    </location>
</feature>
<dbReference type="PANTHER" id="PTHR15574">
    <property type="entry name" value="WD REPEAT DOMAIN-CONTAINING FAMILY"/>
    <property type="match status" value="1"/>
</dbReference>
<keyword evidence="2" id="KW-0677">Repeat</keyword>
<feature type="region of interest" description="Disordered" evidence="4">
    <location>
        <begin position="763"/>
        <end position="878"/>
    </location>
</feature>
<feature type="region of interest" description="Disordered" evidence="4">
    <location>
        <begin position="149"/>
        <end position="171"/>
    </location>
</feature>
<dbReference type="Pfam" id="PF00400">
    <property type="entry name" value="WD40"/>
    <property type="match status" value="4"/>
</dbReference>
<sequence>MTTTIRYPGESGNGSGIQKWYRRNLNNLMFDRELRDYQIPSRRVRAAYGRSEWVDNLDIVNELSGHTGCVNALSWSKSGQLLASGSDDKHLNIQKYQPEDKNTQFTLATTVATGHTANIFSVKFMPHSNDQTVITCAGDGEIRVFDLEASGSSSTPSSAANAASSARRRGRGVMQEGVRYLTDGNTNCRVYRSHGDRVKRIVTESSPHLFLSCSEDGEVRQWDLRLPSSAYPRPRKAYDPAVPPPLISYKPFQIDLHTISCSATQPYYIALGGSHLHCFLHDRRMLGRDRVAESGQKSPTPGSETDDDLMGRATQCVRKFAPGGQQRMRRADNGHITACKISDAHPNELIASWSGEHIYSFDIIRSPDASEAVKVERSPDAKSSKVSQSSPDLKRKRAPGSTHSLSQQGGHRAESRPRTESPVSEGHDMALRVQYGNGQSEDIQVRAEQNPQSDRTPQQRSADDLARRATKLASILLDARSPQPSSMKDPTGWGSSFTSVLGYCASTLPEMLQIHSAWRYPVDTLSPTIAIHRTLRAHRESAIRFVQAAGVISRALGGKLQSASSANPAQVMFEQIGVSETDGPDLSPSEQFRYDFLKAIFLWLDSGVGALIHHFSKDAAPGGRAARRYPVPTDADMDAIDDHLIPYLHNLASDKSVINVDVSRFEVDENRIVFKTEKDAVREFGKALKKPFADLSAEFTGHDPDTQQRSIAIRFWGMIVARGVLGNAWESLDFTLISRGFGGLGQADQATTLQERRLQEQMGNIVPDQNDEENMASATVQLRSEDEPIAVSDLIETIRNDADDGPSSGDTDEDGDENEALHSAAGSEWEDDDDDNDDDNDNDDGEEESVAVEDSDDDEEDSDSDSDSDDEEYEFGFPGRLQRSAFNRRKLWSTVETKVPCVNHTRSYQGHCNVKTVKDVNFYGLDDEYVVSGSDEGNLFIWDRKTSKLLNILEGDGEVVNVIQGHPYEPMLAVSGIDDTIKIFSPDARARQAARLGQDVAAADSSTFSSLSWPARARGRRVPRTASDAATSEPAVPGQEHYDEDDDYVAPSGLASRKRIEQEYQIRNENDRTRQGGNQEAYITRSMLAQLAASIRRRRAETGHDPLADEAAGLADEEGRITLTDDCVVQ</sequence>
<accession>A0A6A6G6J5</accession>
<feature type="compositionally biased region" description="Basic and acidic residues" evidence="4">
    <location>
        <begin position="372"/>
        <end position="383"/>
    </location>
</feature>
<feature type="repeat" description="WD" evidence="3">
    <location>
        <begin position="63"/>
        <end position="93"/>
    </location>
</feature>
<feature type="region of interest" description="Disordered" evidence="4">
    <location>
        <begin position="1017"/>
        <end position="1047"/>
    </location>
</feature>
<protein>
    <submittedName>
        <fullName evidence="5">WD40-repeat-containing domain protein</fullName>
    </submittedName>
</protein>
<feature type="compositionally biased region" description="Basic and acidic residues" evidence="4">
    <location>
        <begin position="411"/>
        <end position="425"/>
    </location>
</feature>
<dbReference type="InterPro" id="IPR045151">
    <property type="entry name" value="DCAF8"/>
</dbReference>
<dbReference type="InterPro" id="IPR036322">
    <property type="entry name" value="WD40_repeat_dom_sf"/>
</dbReference>
<dbReference type="PANTHER" id="PTHR15574:SF40">
    <property type="entry name" value="WD AND TETRATRICOPEPTIDE REPEATS PROTEIN 1"/>
    <property type="match status" value="1"/>
</dbReference>
<feature type="compositionally biased region" description="Low complexity" evidence="4">
    <location>
        <begin position="149"/>
        <end position="165"/>
    </location>
</feature>
<feature type="repeat" description="WD" evidence="3">
    <location>
        <begin position="112"/>
        <end position="155"/>
    </location>
</feature>
<dbReference type="GO" id="GO:0005737">
    <property type="term" value="C:cytoplasm"/>
    <property type="evidence" value="ECO:0007669"/>
    <property type="project" value="TreeGrafter"/>
</dbReference>
<feature type="region of interest" description="Disordered" evidence="4">
    <location>
        <begin position="290"/>
        <end position="310"/>
    </location>
</feature>
<feature type="compositionally biased region" description="Acidic residues" evidence="4">
    <location>
        <begin position="828"/>
        <end position="874"/>
    </location>
</feature>
<dbReference type="InterPro" id="IPR001680">
    <property type="entry name" value="WD40_rpt"/>
</dbReference>
<dbReference type="PROSITE" id="PS50082">
    <property type="entry name" value="WD_REPEATS_2"/>
    <property type="match status" value="4"/>
</dbReference>
<proteinExistence type="predicted"/>
<name>A0A6A6G6J5_9PEZI</name>
<organism evidence="5 6">
    <name type="scientific">Elsinoe ampelina</name>
    <dbReference type="NCBI Taxonomy" id="302913"/>
    <lineage>
        <taxon>Eukaryota</taxon>
        <taxon>Fungi</taxon>
        <taxon>Dikarya</taxon>
        <taxon>Ascomycota</taxon>
        <taxon>Pezizomycotina</taxon>
        <taxon>Dothideomycetes</taxon>
        <taxon>Dothideomycetidae</taxon>
        <taxon>Myriangiales</taxon>
        <taxon>Elsinoaceae</taxon>
        <taxon>Elsinoe</taxon>
    </lineage>
</organism>
<dbReference type="GO" id="GO:0080008">
    <property type="term" value="C:Cul4-RING E3 ubiquitin ligase complex"/>
    <property type="evidence" value="ECO:0007669"/>
    <property type="project" value="TreeGrafter"/>
</dbReference>
<dbReference type="InterPro" id="IPR015943">
    <property type="entry name" value="WD40/YVTN_repeat-like_dom_sf"/>
</dbReference>
<dbReference type="OrthoDB" id="4869960at2759"/>